<feature type="compositionally biased region" description="Low complexity" evidence="2">
    <location>
        <begin position="407"/>
        <end position="420"/>
    </location>
</feature>
<feature type="compositionally biased region" description="Polar residues" evidence="2">
    <location>
        <begin position="705"/>
        <end position="714"/>
    </location>
</feature>
<feature type="compositionally biased region" description="Basic residues" evidence="2">
    <location>
        <begin position="85"/>
        <end position="100"/>
    </location>
</feature>
<feature type="domain" description="Vps72/YL1 C-terminal" evidence="3">
    <location>
        <begin position="582"/>
        <end position="611"/>
    </location>
</feature>
<dbReference type="PANTHER" id="PTHR13275">
    <property type="entry name" value="YL-1 PROTEIN TRANSCRIPTION FACTOR-LIKE 1"/>
    <property type="match status" value="1"/>
</dbReference>
<feature type="region of interest" description="Disordered" evidence="2">
    <location>
        <begin position="57"/>
        <end position="195"/>
    </location>
</feature>
<protein>
    <recommendedName>
        <fullName evidence="3">Vps72/YL1 C-terminal domain-containing protein</fullName>
    </recommendedName>
</protein>
<dbReference type="InterPro" id="IPR046757">
    <property type="entry name" value="YL1_N"/>
</dbReference>
<dbReference type="GO" id="GO:0005634">
    <property type="term" value="C:nucleus"/>
    <property type="evidence" value="ECO:0007669"/>
    <property type="project" value="TreeGrafter"/>
</dbReference>
<feature type="region of interest" description="Disordered" evidence="2">
    <location>
        <begin position="310"/>
        <end position="457"/>
    </location>
</feature>
<proteinExistence type="inferred from homology"/>
<name>A0AAV5AHM4_9AGAM</name>
<feature type="compositionally biased region" description="Acidic residues" evidence="2">
    <location>
        <begin position="57"/>
        <end position="81"/>
    </location>
</feature>
<evidence type="ECO:0000256" key="1">
    <source>
        <dbReference type="ARBA" id="ARBA00006832"/>
    </source>
</evidence>
<keyword evidence="5" id="KW-1185">Reference proteome</keyword>
<dbReference type="EMBL" id="BPWL01000009">
    <property type="protein sequence ID" value="GJJ13860.1"/>
    <property type="molecule type" value="Genomic_DNA"/>
</dbReference>
<dbReference type="AlphaFoldDB" id="A0AAV5AHM4"/>
<feature type="compositionally biased region" description="Pro residues" evidence="2">
    <location>
        <begin position="368"/>
        <end position="387"/>
    </location>
</feature>
<dbReference type="Pfam" id="PF05764">
    <property type="entry name" value="YL1"/>
    <property type="match status" value="1"/>
</dbReference>
<feature type="compositionally biased region" description="Basic and acidic residues" evidence="2">
    <location>
        <begin position="715"/>
        <end position="729"/>
    </location>
</feature>
<dbReference type="Pfam" id="PF08265">
    <property type="entry name" value="YL1_C"/>
    <property type="match status" value="1"/>
</dbReference>
<feature type="compositionally biased region" description="Low complexity" evidence="2">
    <location>
        <begin position="328"/>
        <end position="339"/>
    </location>
</feature>
<feature type="compositionally biased region" description="Basic and acidic residues" evidence="2">
    <location>
        <begin position="657"/>
        <end position="692"/>
    </location>
</feature>
<feature type="compositionally biased region" description="Low complexity" evidence="2">
    <location>
        <begin position="358"/>
        <end position="367"/>
    </location>
</feature>
<comment type="caution">
    <text evidence="4">The sequence shown here is derived from an EMBL/GenBank/DDBJ whole genome shotgun (WGS) entry which is preliminary data.</text>
</comment>
<feature type="compositionally biased region" description="Basic and acidic residues" evidence="2">
    <location>
        <begin position="156"/>
        <end position="179"/>
    </location>
</feature>
<evidence type="ECO:0000259" key="3">
    <source>
        <dbReference type="SMART" id="SM00993"/>
    </source>
</evidence>
<feature type="compositionally biased region" description="Pro residues" evidence="2">
    <location>
        <begin position="340"/>
        <end position="357"/>
    </location>
</feature>
<evidence type="ECO:0000256" key="2">
    <source>
        <dbReference type="SAM" id="MobiDB-lite"/>
    </source>
</evidence>
<accession>A0AAV5AHM4</accession>
<feature type="region of interest" description="Disordered" evidence="2">
    <location>
        <begin position="642"/>
        <end position="729"/>
    </location>
</feature>
<reference evidence="4" key="1">
    <citation type="submission" date="2021-10" db="EMBL/GenBank/DDBJ databases">
        <title>De novo Genome Assembly of Clathrus columnatus (Basidiomycota, Fungi) Using Illumina and Nanopore Sequence Data.</title>
        <authorList>
            <person name="Ogiso-Tanaka E."/>
            <person name="Itagaki H."/>
            <person name="Hosoya T."/>
            <person name="Hosaka K."/>
        </authorList>
    </citation>
    <scope>NUCLEOTIDE SEQUENCE</scope>
    <source>
        <strain evidence="4">MO-923</strain>
    </source>
</reference>
<evidence type="ECO:0000313" key="4">
    <source>
        <dbReference type="EMBL" id="GJJ13860.1"/>
    </source>
</evidence>
<evidence type="ECO:0000313" key="5">
    <source>
        <dbReference type="Proteomes" id="UP001050691"/>
    </source>
</evidence>
<comment type="similarity">
    <text evidence="1">Belongs to the VPS72/YL1 family.</text>
</comment>
<dbReference type="SMART" id="SM00993">
    <property type="entry name" value="YL1_C"/>
    <property type="match status" value="1"/>
</dbReference>
<gene>
    <name evidence="4" type="ORF">Clacol_008117</name>
</gene>
<dbReference type="InterPro" id="IPR013272">
    <property type="entry name" value="Vps72/YL1_C"/>
</dbReference>
<organism evidence="4 5">
    <name type="scientific">Clathrus columnatus</name>
    <dbReference type="NCBI Taxonomy" id="1419009"/>
    <lineage>
        <taxon>Eukaryota</taxon>
        <taxon>Fungi</taxon>
        <taxon>Dikarya</taxon>
        <taxon>Basidiomycota</taxon>
        <taxon>Agaricomycotina</taxon>
        <taxon>Agaricomycetes</taxon>
        <taxon>Phallomycetidae</taxon>
        <taxon>Phallales</taxon>
        <taxon>Clathraceae</taxon>
        <taxon>Clathrus</taxon>
    </lineage>
</organism>
<dbReference type="PANTHER" id="PTHR13275:SF4">
    <property type="entry name" value="VACUOLAR PROTEIN SORTING-ASSOCIATED PROTEIN 72 HOMOLOG"/>
    <property type="match status" value="1"/>
</dbReference>
<feature type="region of interest" description="Disordered" evidence="2">
    <location>
        <begin position="1"/>
        <end position="23"/>
    </location>
</feature>
<dbReference type="Proteomes" id="UP001050691">
    <property type="component" value="Unassembled WGS sequence"/>
</dbReference>
<feature type="compositionally biased region" description="Low complexity" evidence="2">
    <location>
        <begin position="428"/>
        <end position="442"/>
    </location>
</feature>
<feature type="compositionally biased region" description="Pro residues" evidence="2">
    <location>
        <begin position="443"/>
        <end position="454"/>
    </location>
</feature>
<sequence>MADMGVEETLVMRRSRRSTAGNRMQAALAEMNVDELAQDAEEDVDFVVKVDEEDVFESDFASTEEEEADEEAGEKVLEEEERLARKAARQKAFKTPKIPRRVAFDTPTPHNDDKNLQGPSSTKPRPTRSNRRVSLGQTIDAETGEVMETPLAKRQSTRESTRINRQELQSRLKDAENRRVSLTKRPPKEVKRRKTQADLIAAALDLEEENIKSHREYLAVEEERRRKARVVKPVTVGPKVRWRSRIEDVAVTVYDTVPAPHPTVYPPRPPWPSPYTPGAPYTPYIPTLPGQSPAQSPFLYAAYNIPPPPVSAPATTTPQIPVPPPQPQVSTTTTSAPASADPPPPRLSPSVPPPSTPAPTLTTTSSAPIPPPSMPPRFPGTVPPPVLPTTKPKTPPGSSKAPASVKPVASTSTASTTAPTIPVPTSIPAPTTATGPAPATTTPAPPGTFPPQPSTTPSLPYSYPGYYPYTYYTPTPNNRTGQSQVPYPSYSHYYPYTPSPATAGQQYSLSRPHLQLQPPTQVARKTTEKQTKNYVEVLIDEGRPKEKPSWRETMDSLFGKHADWDNVRVYVGKNRPLSRQIQTCPITGLSARYRDPRSGVPYANLGAFRILSRLLEHEYVWSSTGAAGGVFVGHEKQRGAIGVPDGWADAMAGIPPKPREEPPPKPAEVKPEKPKKETKVKENQRPVKEVRVGGRRSSRIAAEMTGSTVPSTKQPLDDGAKEVDKMDID</sequence>